<dbReference type="SUPFAM" id="SSF53383">
    <property type="entry name" value="PLP-dependent transferases"/>
    <property type="match status" value="1"/>
</dbReference>
<comment type="similarity">
    <text evidence="1 2">Belongs to the DegT/DnrJ/EryC1 family.</text>
</comment>
<evidence type="ECO:0000256" key="3">
    <source>
        <dbReference type="SAM" id="MobiDB-lite"/>
    </source>
</evidence>
<dbReference type="PIRSF" id="PIRSF000390">
    <property type="entry name" value="PLP_StrS"/>
    <property type="match status" value="1"/>
</dbReference>
<keyword evidence="2" id="KW-0663">Pyridoxal phosphate</keyword>
<dbReference type="PANTHER" id="PTHR30244:SF34">
    <property type="entry name" value="DTDP-4-AMINO-4,6-DIDEOXYGALACTOSE TRANSAMINASE"/>
    <property type="match status" value="1"/>
</dbReference>
<reference evidence="4" key="1">
    <citation type="journal article" date="2014" name="Int. J. Syst. Evol. Microbiol.">
        <title>Complete genome sequence of Corynebacterium casei LMG S-19264T (=DSM 44701T), isolated from a smear-ripened cheese.</title>
        <authorList>
            <consortium name="US DOE Joint Genome Institute (JGI-PGF)"/>
            <person name="Walter F."/>
            <person name="Albersmeier A."/>
            <person name="Kalinowski J."/>
            <person name="Ruckert C."/>
        </authorList>
    </citation>
    <scope>NUCLEOTIDE SEQUENCE</scope>
    <source>
        <strain evidence="4">CCM 7897</strain>
    </source>
</reference>
<organism evidence="4 5">
    <name type="scientific">Azorhizobium oxalatiphilum</name>
    <dbReference type="NCBI Taxonomy" id="980631"/>
    <lineage>
        <taxon>Bacteria</taxon>
        <taxon>Pseudomonadati</taxon>
        <taxon>Pseudomonadota</taxon>
        <taxon>Alphaproteobacteria</taxon>
        <taxon>Hyphomicrobiales</taxon>
        <taxon>Xanthobacteraceae</taxon>
        <taxon>Azorhizobium</taxon>
    </lineage>
</organism>
<feature type="region of interest" description="Disordered" evidence="3">
    <location>
        <begin position="1"/>
        <end position="34"/>
    </location>
</feature>
<accession>A0A917BRM8</accession>
<dbReference type="InterPro" id="IPR015421">
    <property type="entry name" value="PyrdxlP-dep_Trfase_major"/>
</dbReference>
<dbReference type="Pfam" id="PF01041">
    <property type="entry name" value="DegT_DnrJ_EryC1"/>
    <property type="match status" value="1"/>
</dbReference>
<keyword evidence="5" id="KW-1185">Reference proteome</keyword>
<proteinExistence type="inferred from homology"/>
<evidence type="ECO:0000313" key="5">
    <source>
        <dbReference type="Proteomes" id="UP000606044"/>
    </source>
</evidence>
<protein>
    <submittedName>
        <fullName evidence="4">Polysaccharide biosynthesis protein</fullName>
    </submittedName>
</protein>
<dbReference type="GO" id="GO:0030170">
    <property type="term" value="F:pyridoxal phosphate binding"/>
    <property type="evidence" value="ECO:0007669"/>
    <property type="project" value="TreeGrafter"/>
</dbReference>
<dbReference type="Proteomes" id="UP000606044">
    <property type="component" value="Unassembled WGS sequence"/>
</dbReference>
<dbReference type="InterPro" id="IPR015422">
    <property type="entry name" value="PyrdxlP-dep_Trfase_small"/>
</dbReference>
<dbReference type="Gene3D" id="3.90.1150.10">
    <property type="entry name" value="Aspartate Aminotransferase, domain 1"/>
    <property type="match status" value="1"/>
</dbReference>
<dbReference type="CDD" id="cd00616">
    <property type="entry name" value="AHBA_syn"/>
    <property type="match status" value="1"/>
</dbReference>
<gene>
    <name evidence="4" type="ORF">GCM10007301_09170</name>
</gene>
<dbReference type="Gene3D" id="3.40.640.10">
    <property type="entry name" value="Type I PLP-dependent aspartate aminotransferase-like (Major domain)"/>
    <property type="match status" value="1"/>
</dbReference>
<dbReference type="InterPro" id="IPR000653">
    <property type="entry name" value="DegT/StrS_aminotransferase"/>
</dbReference>
<dbReference type="GO" id="GO:0000271">
    <property type="term" value="P:polysaccharide biosynthetic process"/>
    <property type="evidence" value="ECO:0007669"/>
    <property type="project" value="TreeGrafter"/>
</dbReference>
<dbReference type="PANTHER" id="PTHR30244">
    <property type="entry name" value="TRANSAMINASE"/>
    <property type="match status" value="1"/>
</dbReference>
<name>A0A917BRM8_9HYPH</name>
<evidence type="ECO:0000256" key="2">
    <source>
        <dbReference type="RuleBase" id="RU004508"/>
    </source>
</evidence>
<evidence type="ECO:0000256" key="1">
    <source>
        <dbReference type="ARBA" id="ARBA00037999"/>
    </source>
</evidence>
<comment type="caution">
    <text evidence="4">The sequence shown here is derived from an EMBL/GenBank/DDBJ whole genome shotgun (WGS) entry which is preliminary data.</text>
</comment>
<dbReference type="GO" id="GO:0008483">
    <property type="term" value="F:transaminase activity"/>
    <property type="evidence" value="ECO:0007669"/>
    <property type="project" value="TreeGrafter"/>
</dbReference>
<dbReference type="InterPro" id="IPR015424">
    <property type="entry name" value="PyrdxlP-dep_Trfase"/>
</dbReference>
<evidence type="ECO:0000313" key="4">
    <source>
        <dbReference type="EMBL" id="GGF51895.1"/>
    </source>
</evidence>
<reference evidence="4" key="2">
    <citation type="submission" date="2020-09" db="EMBL/GenBank/DDBJ databases">
        <authorList>
            <person name="Sun Q."/>
            <person name="Sedlacek I."/>
        </authorList>
    </citation>
    <scope>NUCLEOTIDE SEQUENCE</scope>
    <source>
        <strain evidence="4">CCM 7897</strain>
    </source>
</reference>
<dbReference type="AlphaFoldDB" id="A0A917BRM8"/>
<sequence>MTDATERTGASQPHPTEPSATELRLIDGGGAPGSSTVIRLPGAGPVLVPVDAAPEPDEDADDDVEMIPLSDPDITGVELAAVEAVLRGALLSAGPTVAAFEAAFAAYLGRRHAVAVPSGTMALLLALKAYGIGPGDEVIASPYSFRETAHAISLAGAKPVFADVEYWSGTLSPEKAEPRITPATRAIIAGNTNGHPAAWDRLRALAERHGLKLLEDSTEAIGARYQGALVGTFGDASVFDFSQPFAITCGEGGMLVTDDIDIAMHARRARSHRLEERASVVVGSTPPYQAGMSEMSAALGLAQLGRLDAILERRRTVEHLYYRHIKSFEGIKDPYTGPDVTDVNWFLYLVHLGNRFSRSSRDAIVEDLRTEQVHAAAYSQAIHLQRHYFDMGYRRGDLLVAEKLSDRAVALPFHPHLTEDQIAFIVETMKDASINVGAGAAIY</sequence>
<dbReference type="EMBL" id="BMCT01000001">
    <property type="protein sequence ID" value="GGF51895.1"/>
    <property type="molecule type" value="Genomic_DNA"/>
</dbReference>